<proteinExistence type="predicted"/>
<comment type="caution">
    <text evidence="2">The sequence shown here is derived from an EMBL/GenBank/DDBJ whole genome shotgun (WGS) entry which is preliminary data.</text>
</comment>
<accession>A0AAV8PUZ5</accession>
<evidence type="ECO:0000256" key="1">
    <source>
        <dbReference type="SAM" id="Phobius"/>
    </source>
</evidence>
<protein>
    <submittedName>
        <fullName evidence="2">Uncharacterized protein</fullName>
    </submittedName>
</protein>
<feature type="transmembrane region" description="Helical" evidence="1">
    <location>
        <begin position="38"/>
        <end position="62"/>
    </location>
</feature>
<organism evidence="2 3">
    <name type="scientific">Ensete ventricosum</name>
    <name type="common">Abyssinian banana</name>
    <name type="synonym">Musa ensete</name>
    <dbReference type="NCBI Taxonomy" id="4639"/>
    <lineage>
        <taxon>Eukaryota</taxon>
        <taxon>Viridiplantae</taxon>
        <taxon>Streptophyta</taxon>
        <taxon>Embryophyta</taxon>
        <taxon>Tracheophyta</taxon>
        <taxon>Spermatophyta</taxon>
        <taxon>Magnoliopsida</taxon>
        <taxon>Liliopsida</taxon>
        <taxon>Zingiberales</taxon>
        <taxon>Musaceae</taxon>
        <taxon>Ensete</taxon>
    </lineage>
</organism>
<name>A0AAV8PUZ5_ENSVE</name>
<reference evidence="2 3" key="1">
    <citation type="submission" date="2022-12" db="EMBL/GenBank/DDBJ databases">
        <title>Chromosome-scale assembly of the Ensete ventricosum genome.</title>
        <authorList>
            <person name="Dussert Y."/>
            <person name="Stocks J."/>
            <person name="Wendawek A."/>
            <person name="Woldeyes F."/>
            <person name="Nichols R.A."/>
            <person name="Borrell J.S."/>
        </authorList>
    </citation>
    <scope>NUCLEOTIDE SEQUENCE [LARGE SCALE GENOMIC DNA]</scope>
    <source>
        <strain evidence="3">cv. Maze</strain>
        <tissue evidence="2">Seeds</tissue>
    </source>
</reference>
<evidence type="ECO:0000313" key="2">
    <source>
        <dbReference type="EMBL" id="KAJ8464632.1"/>
    </source>
</evidence>
<keyword evidence="3" id="KW-1185">Reference proteome</keyword>
<dbReference type="AlphaFoldDB" id="A0AAV8PUZ5"/>
<sequence length="83" mass="9312">MPRRREGLHSRDPVGLTFALHTWSKSLVGQPFASANSYYFRMLLVGGFLLLEISLSLLSTILSGELLFHICKVIDFEEIISGD</sequence>
<keyword evidence="1" id="KW-1133">Transmembrane helix</keyword>
<gene>
    <name evidence="2" type="ORF">OPV22_027184</name>
</gene>
<keyword evidence="1" id="KW-0472">Membrane</keyword>
<keyword evidence="1" id="KW-0812">Transmembrane</keyword>
<evidence type="ECO:0000313" key="3">
    <source>
        <dbReference type="Proteomes" id="UP001222027"/>
    </source>
</evidence>
<dbReference type="Proteomes" id="UP001222027">
    <property type="component" value="Unassembled WGS sequence"/>
</dbReference>
<dbReference type="EMBL" id="JAQQAF010000008">
    <property type="protein sequence ID" value="KAJ8464632.1"/>
    <property type="molecule type" value="Genomic_DNA"/>
</dbReference>